<dbReference type="InterPro" id="IPR036390">
    <property type="entry name" value="WH_DNA-bd_sf"/>
</dbReference>
<dbReference type="Pfam" id="PF04825">
    <property type="entry name" value="Rad21_Rec8_N"/>
    <property type="match status" value="1"/>
</dbReference>
<dbReference type="GO" id="GO:0003682">
    <property type="term" value="F:chromatin binding"/>
    <property type="evidence" value="ECO:0007669"/>
    <property type="project" value="TreeGrafter"/>
</dbReference>
<dbReference type="EMBL" id="QEAP01000106">
    <property type="protein sequence ID" value="TPX74840.1"/>
    <property type="molecule type" value="Genomic_DNA"/>
</dbReference>
<sequence length="703" mass="76647">MFFADSVLSKKNGALSKVWLAAHWERKLSKAQLMQTNISVSVGAIKGDSESMALRLSGQLLLGVVRIYSRKARYLLEDCNEALVKIKMAFRPGVVDLTEDQAVASFNAITLPETVNEFDILLPEPVFSMQFPSNQGPQSQSQSFQNSTQNVSRAADITIKDVTAQSFALSTASNLPAALDLLDMEQGLDNVDPEDMLSFDFGGGDVSSVRDRSRSSGIAGGAFAGFDLSNASASEIEVGRDQAAEKSFAPDDFSFDGVAAGGPSSARKGMGQDDMMDDLMDGGFPDLEQGLENRMSSAGIAAGGIDEMSFAFDGDTSQIPMMPVDQDGNNQMSFDFDEDRPMMDDVGAGDAFQRDFDEDKENEFGDGENPIFDLNTTPGKMTKAEKIKRTPTKATGSQKPKARSAAGTRTRAPKKRKLVADSVIEIPKEQIMAQLSDTSAITVKETFVAASTRLKQLHGYRENKEYLNVVPMGLPPKLAGLYKSSDLMPLGPIKHVESSNIREEFGNISKDKSIVHEDERAEQDESILKDGAPNDEFPQWDDADRGFPDADAEFPPVEDASLSLANPADDSELPSRTESALGGLNQNEEQSERASNNEFGEFLEDDLPANDEEENQDVSLTNGESMSKSTMTTIELLQHKFKRSEKLTLTQLLPKKPKKPEAARMFFEMLVLKTKDLIDVQQSSAFAAIHITEKPLLAAQIAV</sequence>
<feature type="region of interest" description="Disordered" evidence="4">
    <location>
        <begin position="510"/>
        <end position="629"/>
    </location>
</feature>
<feature type="compositionally biased region" description="Polar residues" evidence="4">
    <location>
        <begin position="617"/>
        <end position="629"/>
    </location>
</feature>
<evidence type="ECO:0008006" key="9">
    <source>
        <dbReference type="Google" id="ProtNLM"/>
    </source>
</evidence>
<dbReference type="Gene3D" id="1.10.10.580">
    <property type="entry name" value="Structural maintenance of chromosome 1. Chain E"/>
    <property type="match status" value="1"/>
</dbReference>
<dbReference type="SUPFAM" id="SSF46785">
    <property type="entry name" value="Winged helix' DNA-binding domain"/>
    <property type="match status" value="1"/>
</dbReference>
<evidence type="ECO:0000256" key="4">
    <source>
        <dbReference type="SAM" id="MobiDB-lite"/>
    </source>
</evidence>
<dbReference type="OrthoDB" id="10071381at2759"/>
<dbReference type="InterPro" id="IPR006909">
    <property type="entry name" value="Rad21/Rec8_C_eu"/>
</dbReference>
<dbReference type="InterPro" id="IPR023093">
    <property type="entry name" value="ScpA-like_C"/>
</dbReference>
<dbReference type="GO" id="GO:0008278">
    <property type="term" value="C:cohesin complex"/>
    <property type="evidence" value="ECO:0007669"/>
    <property type="project" value="InterPro"/>
</dbReference>
<gene>
    <name evidence="7" type="ORF">CcCBS67573_g03903</name>
</gene>
<dbReference type="AlphaFoldDB" id="A0A507FGP6"/>
<evidence type="ECO:0000313" key="8">
    <source>
        <dbReference type="Proteomes" id="UP000320333"/>
    </source>
</evidence>
<dbReference type="PANTHER" id="PTHR12585:SF69">
    <property type="entry name" value="FI11703P"/>
    <property type="match status" value="1"/>
</dbReference>
<dbReference type="GO" id="GO:0007062">
    <property type="term" value="P:sister chromatid cohesion"/>
    <property type="evidence" value="ECO:0007669"/>
    <property type="project" value="InterPro"/>
</dbReference>
<feature type="compositionally biased region" description="Basic and acidic residues" evidence="4">
    <location>
        <begin position="510"/>
        <end position="519"/>
    </location>
</feature>
<dbReference type="Proteomes" id="UP000320333">
    <property type="component" value="Unassembled WGS sequence"/>
</dbReference>
<keyword evidence="3" id="KW-0539">Nucleus</keyword>
<proteinExistence type="inferred from homology"/>
<dbReference type="InterPro" id="IPR039781">
    <property type="entry name" value="Rad21/Rec8-like"/>
</dbReference>
<evidence type="ECO:0000256" key="3">
    <source>
        <dbReference type="ARBA" id="ARBA00023242"/>
    </source>
</evidence>
<evidence type="ECO:0000256" key="1">
    <source>
        <dbReference type="ARBA" id="ARBA00004123"/>
    </source>
</evidence>
<name>A0A507FGP6_9FUNG</name>
<comment type="similarity">
    <text evidence="2">Belongs to the rad21 family.</text>
</comment>
<comment type="subcellular location">
    <subcellularLocation>
        <location evidence="1">Nucleus</location>
    </subcellularLocation>
</comment>
<protein>
    <recommendedName>
        <fullName evidence="9">Rad21/Rec8-like protein N-terminal domain-containing protein</fullName>
    </recommendedName>
</protein>
<dbReference type="Pfam" id="PF04824">
    <property type="entry name" value="Rad21_Rec8"/>
    <property type="match status" value="1"/>
</dbReference>
<evidence type="ECO:0000259" key="6">
    <source>
        <dbReference type="Pfam" id="PF04825"/>
    </source>
</evidence>
<feature type="domain" description="Rad21/Rec8-like protein N-terminal" evidence="6">
    <location>
        <begin position="1"/>
        <end position="102"/>
    </location>
</feature>
<dbReference type="PANTHER" id="PTHR12585">
    <property type="entry name" value="SCC1 / RAD21 FAMILY MEMBER"/>
    <property type="match status" value="1"/>
</dbReference>
<dbReference type="InterPro" id="IPR006910">
    <property type="entry name" value="Rad21_Rec8_N"/>
</dbReference>
<feature type="domain" description="Rad21/Rec8-like protein C-terminal eukaryotic" evidence="5">
    <location>
        <begin position="646"/>
        <end position="695"/>
    </location>
</feature>
<accession>A0A507FGP6</accession>
<evidence type="ECO:0000259" key="5">
    <source>
        <dbReference type="Pfam" id="PF04824"/>
    </source>
</evidence>
<evidence type="ECO:0000313" key="7">
    <source>
        <dbReference type="EMBL" id="TPX74840.1"/>
    </source>
</evidence>
<dbReference type="STRING" id="246404.A0A507FGP6"/>
<feature type="compositionally biased region" description="Polar residues" evidence="4">
    <location>
        <begin position="574"/>
        <end position="598"/>
    </location>
</feature>
<feature type="compositionally biased region" description="Acidic residues" evidence="4">
    <location>
        <begin position="601"/>
        <end position="616"/>
    </location>
</feature>
<reference evidence="7 8" key="1">
    <citation type="journal article" date="2019" name="Sci. Rep.">
        <title>Comparative genomics of chytrid fungi reveal insights into the obligate biotrophic and pathogenic lifestyle of Synchytrium endobioticum.</title>
        <authorList>
            <person name="van de Vossenberg B.T.L.H."/>
            <person name="Warris S."/>
            <person name="Nguyen H.D.T."/>
            <person name="van Gent-Pelzer M.P.E."/>
            <person name="Joly D.L."/>
            <person name="van de Geest H.C."/>
            <person name="Bonants P.J.M."/>
            <person name="Smith D.S."/>
            <person name="Levesque C.A."/>
            <person name="van der Lee T.A.J."/>
        </authorList>
    </citation>
    <scope>NUCLEOTIDE SEQUENCE [LARGE SCALE GENOMIC DNA]</scope>
    <source>
        <strain evidence="7 8">CBS 675.73</strain>
    </source>
</reference>
<keyword evidence="8" id="KW-1185">Reference proteome</keyword>
<feature type="region of interest" description="Disordered" evidence="4">
    <location>
        <begin position="361"/>
        <end position="415"/>
    </location>
</feature>
<organism evidence="7 8">
    <name type="scientific">Chytriomyces confervae</name>
    <dbReference type="NCBI Taxonomy" id="246404"/>
    <lineage>
        <taxon>Eukaryota</taxon>
        <taxon>Fungi</taxon>
        <taxon>Fungi incertae sedis</taxon>
        <taxon>Chytridiomycota</taxon>
        <taxon>Chytridiomycota incertae sedis</taxon>
        <taxon>Chytridiomycetes</taxon>
        <taxon>Chytridiales</taxon>
        <taxon>Chytriomycetaceae</taxon>
        <taxon>Chytriomyces</taxon>
    </lineage>
</organism>
<dbReference type="CDD" id="cd21788">
    <property type="entry name" value="Rad21_Rec8_M_SpRad21p-like"/>
    <property type="match status" value="1"/>
</dbReference>
<dbReference type="GO" id="GO:0005634">
    <property type="term" value="C:nucleus"/>
    <property type="evidence" value="ECO:0007669"/>
    <property type="project" value="UniProtKB-SubCell"/>
</dbReference>
<evidence type="ECO:0000256" key="2">
    <source>
        <dbReference type="ARBA" id="ARBA00009870"/>
    </source>
</evidence>
<comment type="caution">
    <text evidence="7">The sequence shown here is derived from an EMBL/GenBank/DDBJ whole genome shotgun (WGS) entry which is preliminary data.</text>
</comment>
<dbReference type="GO" id="GO:1990414">
    <property type="term" value="P:replication-born double-strand break repair via sister chromatid exchange"/>
    <property type="evidence" value="ECO:0007669"/>
    <property type="project" value="TreeGrafter"/>
</dbReference>